<keyword evidence="1" id="KW-0863">Zinc-finger</keyword>
<keyword evidence="4" id="KW-1185">Reference proteome</keyword>
<feature type="compositionally biased region" description="Gly residues" evidence="2">
    <location>
        <begin position="41"/>
        <end position="66"/>
    </location>
</feature>
<name>A0A3Q0J5X0_DIACI</name>
<feature type="compositionally biased region" description="Basic and acidic residues" evidence="2">
    <location>
        <begin position="169"/>
        <end position="188"/>
    </location>
</feature>
<dbReference type="PaxDb" id="121845-A0A3Q0J5X0"/>
<feature type="compositionally biased region" description="Low complexity" evidence="2">
    <location>
        <begin position="352"/>
        <end position="378"/>
    </location>
</feature>
<dbReference type="RefSeq" id="XP_026682348.1">
    <property type="nucleotide sequence ID" value="XM_026826547.1"/>
</dbReference>
<dbReference type="GeneID" id="103513313"/>
<evidence type="ECO:0000256" key="2">
    <source>
        <dbReference type="SAM" id="MobiDB-lite"/>
    </source>
</evidence>
<dbReference type="GO" id="GO:0008270">
    <property type="term" value="F:zinc ion binding"/>
    <property type="evidence" value="ECO:0007669"/>
    <property type="project" value="UniProtKB-KW"/>
</dbReference>
<protein>
    <submittedName>
        <fullName evidence="5">P17/29C-like protein DDB_G0287399</fullName>
    </submittedName>
</protein>
<dbReference type="PANTHER" id="PTHR21564:SF5">
    <property type="entry name" value="SCRIBBLER, ISOFORM J"/>
    <property type="match status" value="1"/>
</dbReference>
<dbReference type="InterPro" id="IPR013087">
    <property type="entry name" value="Znf_C2H2_type"/>
</dbReference>
<dbReference type="InterPro" id="IPR040010">
    <property type="entry name" value="ZN608/ZN609"/>
</dbReference>
<dbReference type="STRING" id="121845.A0A3Q0J5X0"/>
<keyword evidence="1" id="KW-0862">Zinc</keyword>
<evidence type="ECO:0000256" key="1">
    <source>
        <dbReference type="PROSITE-ProRule" id="PRU00042"/>
    </source>
</evidence>
<feature type="domain" description="C2H2-type" evidence="3">
    <location>
        <begin position="263"/>
        <end position="293"/>
    </location>
</feature>
<dbReference type="PROSITE" id="PS00028">
    <property type="entry name" value="ZINC_FINGER_C2H2_1"/>
    <property type="match status" value="1"/>
</dbReference>
<evidence type="ECO:0000313" key="5">
    <source>
        <dbReference type="RefSeq" id="XP_026682348.1"/>
    </source>
</evidence>
<organism evidence="4 5">
    <name type="scientific">Diaphorina citri</name>
    <name type="common">Asian citrus psyllid</name>
    <dbReference type="NCBI Taxonomy" id="121845"/>
    <lineage>
        <taxon>Eukaryota</taxon>
        <taxon>Metazoa</taxon>
        <taxon>Ecdysozoa</taxon>
        <taxon>Arthropoda</taxon>
        <taxon>Hexapoda</taxon>
        <taxon>Insecta</taxon>
        <taxon>Pterygota</taxon>
        <taxon>Neoptera</taxon>
        <taxon>Paraneoptera</taxon>
        <taxon>Hemiptera</taxon>
        <taxon>Sternorrhyncha</taxon>
        <taxon>Psylloidea</taxon>
        <taxon>Psyllidae</taxon>
        <taxon>Diaphorininae</taxon>
        <taxon>Diaphorina</taxon>
    </lineage>
</organism>
<feature type="compositionally biased region" description="Basic residues" evidence="2">
    <location>
        <begin position="272"/>
        <end position="286"/>
    </location>
</feature>
<feature type="compositionally biased region" description="Low complexity" evidence="2">
    <location>
        <begin position="231"/>
        <end position="241"/>
    </location>
</feature>
<dbReference type="GO" id="GO:0006357">
    <property type="term" value="P:regulation of transcription by RNA polymerase II"/>
    <property type="evidence" value="ECO:0007669"/>
    <property type="project" value="TreeGrafter"/>
</dbReference>
<dbReference type="PROSITE" id="PS50157">
    <property type="entry name" value="ZINC_FINGER_C2H2_2"/>
    <property type="match status" value="1"/>
</dbReference>
<feature type="compositionally biased region" description="Low complexity" evidence="2">
    <location>
        <begin position="461"/>
        <end position="470"/>
    </location>
</feature>
<accession>A0A3Q0J5X0</accession>
<proteinExistence type="predicted"/>
<feature type="region of interest" description="Disordered" evidence="2">
    <location>
        <begin position="122"/>
        <end position="143"/>
    </location>
</feature>
<dbReference type="GO" id="GO:0005634">
    <property type="term" value="C:nucleus"/>
    <property type="evidence" value="ECO:0007669"/>
    <property type="project" value="TreeGrafter"/>
</dbReference>
<feature type="compositionally biased region" description="Polar residues" evidence="2">
    <location>
        <begin position="293"/>
        <end position="303"/>
    </location>
</feature>
<feature type="region of interest" description="Disordered" evidence="2">
    <location>
        <begin position="1"/>
        <end position="104"/>
    </location>
</feature>
<dbReference type="AlphaFoldDB" id="A0A3Q0J5X0"/>
<reference evidence="5" key="1">
    <citation type="submission" date="2025-08" db="UniProtKB">
        <authorList>
            <consortium name="RefSeq"/>
        </authorList>
    </citation>
    <scope>IDENTIFICATION</scope>
</reference>
<feature type="region of interest" description="Disordered" evidence="2">
    <location>
        <begin position="160"/>
        <end position="531"/>
    </location>
</feature>
<gene>
    <name evidence="5" type="primary">LOC103513313</name>
</gene>
<feature type="compositionally biased region" description="Basic and acidic residues" evidence="2">
    <location>
        <begin position="91"/>
        <end position="104"/>
    </location>
</feature>
<dbReference type="KEGG" id="dci:103513313"/>
<keyword evidence="1" id="KW-0479">Metal-binding</keyword>
<feature type="compositionally biased region" description="Basic and acidic residues" evidence="2">
    <location>
        <begin position="130"/>
        <end position="143"/>
    </location>
</feature>
<dbReference type="Proteomes" id="UP000079169">
    <property type="component" value="Unplaced"/>
</dbReference>
<feature type="compositionally biased region" description="Polar residues" evidence="2">
    <location>
        <begin position="443"/>
        <end position="454"/>
    </location>
</feature>
<sequence length="531" mass="54440">MREIRRFCDSPTSDLDSRTTKNSSGTGGGRTSKRGRNLNSGSGGGSSSSGGVAGPLGGSGGNGLGFGDLSNFTETRSSKLRNNSGSSSGGKEGRDVGAHRAARREEMVSVILTVILKIRSYNSGSSSGGKEGRDVGAHRAARREEMVSVILTVILKIRSYNSGSSSGGKEGRDGECDSYRNNQEHMEADNLMPHPQIGNSGGTSSPTPFVLPRPDKRKASKDDSKEGGNTNSSNASSNSSSDSKKSRSSAPPASPPGSGPVLLECPDPNCSKKYKHINGLRYHQSHAHGGVGSTETETENPASETETETQEGEEGRLQTFPSTLVDGTSEHVMRLPGETSGGVPPAVPPSPSASTPSSTPSTNSTPCNSSVSNSTSSVQGAPSGFKIKSPASLLTDVHSMADPNVPDTKSGPGGVAMTTGVDLSSSPSPHNKKKRKHDETLPLSATSGPVSTGGSAPVLDSPTPNSSTPGAPGPPSAIHPGREEPTSPAYSDISDDETRPGRYPNNEPMAAYYPPGTLQTGPGPVGPPPAT</sequence>
<evidence type="ECO:0000313" key="4">
    <source>
        <dbReference type="Proteomes" id="UP000079169"/>
    </source>
</evidence>
<evidence type="ECO:0000259" key="3">
    <source>
        <dbReference type="PROSITE" id="PS50157"/>
    </source>
</evidence>
<dbReference type="PANTHER" id="PTHR21564">
    <property type="entry name" value="BRAKELESS PROTEIN"/>
    <property type="match status" value="1"/>
</dbReference>